<evidence type="ECO:0000256" key="16">
    <source>
        <dbReference type="ARBA" id="ARBA00065923"/>
    </source>
</evidence>
<gene>
    <name evidence="21" type="ORF">Fcan01_14920</name>
</gene>
<dbReference type="OrthoDB" id="10257085at2759"/>
<dbReference type="FunFam" id="3.40.50.300:FF:000200">
    <property type="entry name" value="Uridine-cytidine kinase"/>
    <property type="match status" value="1"/>
</dbReference>
<dbReference type="AlphaFoldDB" id="A0A226E0M0"/>
<feature type="domain" description="Phosphoribulokinase/uridine kinase" evidence="19">
    <location>
        <begin position="235"/>
        <end position="423"/>
    </location>
</feature>
<dbReference type="EMBL" id="LNIX01000009">
    <property type="protein sequence ID" value="OXA50491.1"/>
    <property type="molecule type" value="Genomic_DNA"/>
</dbReference>
<feature type="compositionally biased region" description="Pro residues" evidence="18">
    <location>
        <begin position="1"/>
        <end position="11"/>
    </location>
</feature>
<dbReference type="OMA" id="VCNKYPR"/>
<dbReference type="NCBIfam" id="NF001097">
    <property type="entry name" value="PRK00129.1"/>
    <property type="match status" value="1"/>
</dbReference>
<dbReference type="InterPro" id="IPR000764">
    <property type="entry name" value="Uridine_kinase-like"/>
</dbReference>
<evidence type="ECO:0000313" key="21">
    <source>
        <dbReference type="EMBL" id="OXA50491.1"/>
    </source>
</evidence>
<dbReference type="SUPFAM" id="SSF53271">
    <property type="entry name" value="PRTase-like"/>
    <property type="match status" value="1"/>
</dbReference>
<evidence type="ECO:0000256" key="14">
    <source>
        <dbReference type="ARBA" id="ARBA00048909"/>
    </source>
</evidence>
<evidence type="ECO:0000256" key="11">
    <source>
        <dbReference type="ARBA" id="ARBA00022843"/>
    </source>
</evidence>
<name>A0A226E0M0_FOLCA</name>
<dbReference type="InterPro" id="IPR029057">
    <property type="entry name" value="PRTase-like"/>
</dbReference>
<dbReference type="NCBIfam" id="TIGR00235">
    <property type="entry name" value="udk"/>
    <property type="match status" value="1"/>
</dbReference>
<dbReference type="GO" id="GO:0005737">
    <property type="term" value="C:cytoplasm"/>
    <property type="evidence" value="ECO:0007669"/>
    <property type="project" value="UniProtKB-SubCell"/>
</dbReference>
<dbReference type="InterPro" id="IPR000836">
    <property type="entry name" value="PRTase_dom"/>
</dbReference>
<dbReference type="GO" id="GO:0044211">
    <property type="term" value="P:CTP salvage"/>
    <property type="evidence" value="ECO:0007669"/>
    <property type="project" value="UniProtKB-UniPathway"/>
</dbReference>
<feature type="compositionally biased region" description="Acidic residues" evidence="18">
    <location>
        <begin position="143"/>
        <end position="155"/>
    </location>
</feature>
<evidence type="ECO:0000256" key="9">
    <source>
        <dbReference type="ARBA" id="ARBA00022777"/>
    </source>
</evidence>
<evidence type="ECO:0000256" key="10">
    <source>
        <dbReference type="ARBA" id="ARBA00022840"/>
    </source>
</evidence>
<keyword evidence="5" id="KW-0963">Cytoplasm</keyword>
<evidence type="ECO:0000256" key="6">
    <source>
        <dbReference type="ARBA" id="ARBA00022553"/>
    </source>
</evidence>
<evidence type="ECO:0000256" key="8">
    <source>
        <dbReference type="ARBA" id="ARBA00022741"/>
    </source>
</evidence>
<feature type="compositionally biased region" description="Low complexity" evidence="18">
    <location>
        <begin position="20"/>
        <end position="29"/>
    </location>
</feature>
<evidence type="ECO:0000259" key="19">
    <source>
        <dbReference type="Pfam" id="PF00485"/>
    </source>
</evidence>
<comment type="pathway">
    <text evidence="3 17">Pyrimidine metabolism; UMP biosynthesis via salvage pathway; UMP from uridine: step 1/1.</text>
</comment>
<feature type="compositionally biased region" description="Acidic residues" evidence="18">
    <location>
        <begin position="114"/>
        <end position="133"/>
    </location>
</feature>
<dbReference type="STRING" id="158441.A0A226E0M0"/>
<dbReference type="CDD" id="cd02023">
    <property type="entry name" value="UMPK"/>
    <property type="match status" value="1"/>
</dbReference>
<dbReference type="CDD" id="cd06223">
    <property type="entry name" value="PRTases_typeI"/>
    <property type="match status" value="1"/>
</dbReference>
<comment type="subcellular location">
    <subcellularLocation>
        <location evidence="2">Cytoplasm</location>
    </subcellularLocation>
    <subcellularLocation>
        <location evidence="1">Nucleus</location>
    </subcellularLocation>
</comment>
<evidence type="ECO:0000313" key="22">
    <source>
        <dbReference type="Proteomes" id="UP000198287"/>
    </source>
</evidence>
<dbReference type="Gene3D" id="3.40.50.2020">
    <property type="match status" value="1"/>
</dbReference>
<dbReference type="EC" id="2.7.1.48" evidence="17"/>
<dbReference type="Proteomes" id="UP000198287">
    <property type="component" value="Unassembled WGS sequence"/>
</dbReference>
<dbReference type="GO" id="GO:0004849">
    <property type="term" value="F:uridine kinase activity"/>
    <property type="evidence" value="ECO:0007669"/>
    <property type="project" value="UniProtKB-EC"/>
</dbReference>
<sequence length="690" mass="76346">MSERFPFPPSPGMLISAIKGKGSSGSQSPGRGGNKRSVAKVFIPRNPVVGVVNLVGGGGGRNKELVEPPNSSDESTEDDSVFRTGMTLVGGGLGPGSVSTNDGTITDDAHYEDNDTDSVENELLYPEDDENGDDPFRQGIDCNDGDAEDELEEEQSSASSGADMKGKQIASGDDVSIEGTVTTGRRRQRTMSSSGGLLGKNRRREPIMRTQTRTIYTAGRPPWYNTDGQHIEPCVIGICGGSASGKTTVADKIIQDLNIPWVTRLSMDCFYKVLNEKQHNLAGKNEYNFDHPDAFDFPLLIETIQRLREGKKVEVPVYNFVTHGRESNCKTMYGANVIIFEGIFTFYDPEVMKLLDIKVFVDTDADTRLARRLRRDISERGRDLNGVLLQYQRFVKPSFDSYIAPQMAHADIIVPRGGDNDVAINLIVQHVHSELHARELKVRDKLVEGWHKDLLDSSTPTAMPESLFVLPSTRQILGLHTFIRAKDTPRDEFIFYSKRLIRLLIEYSMSLLPFKDVVVESPQNILYKGKRAMARKICGVSILRAGETMEQALNDVLKEIRIGKILIQTNKNTGEPELYYLRLPRDIADYVVMLMDATVATGAASMMAIRILLDHDVPEQNIMLLSLLMAQSGVHSIAYAFPRVKIVTTAVDPEINSSFHVIPGIGNFGDRYFGTEPCGNGAESDDCIDD</sequence>
<dbReference type="PRINTS" id="PR00988">
    <property type="entry name" value="URIDINKINASE"/>
</dbReference>
<comment type="caution">
    <text evidence="21">The sequence shown here is derived from an EMBL/GenBank/DDBJ whole genome shotgun (WGS) entry which is preliminary data.</text>
</comment>
<evidence type="ECO:0000256" key="7">
    <source>
        <dbReference type="ARBA" id="ARBA00022679"/>
    </source>
</evidence>
<proteinExistence type="inferred from homology"/>
<keyword evidence="22" id="KW-1185">Reference proteome</keyword>
<keyword evidence="11" id="KW-0832">Ubl conjugation</keyword>
<dbReference type="InterPro" id="IPR027417">
    <property type="entry name" value="P-loop_NTPase"/>
</dbReference>
<evidence type="ECO:0000256" key="15">
    <source>
        <dbReference type="ARBA" id="ARBA00056790"/>
    </source>
</evidence>
<reference evidence="21 22" key="1">
    <citation type="submission" date="2015-12" db="EMBL/GenBank/DDBJ databases">
        <title>The genome of Folsomia candida.</title>
        <authorList>
            <person name="Faddeeva A."/>
            <person name="Derks M.F."/>
            <person name="Anvar Y."/>
            <person name="Smit S."/>
            <person name="Van Straalen N."/>
            <person name="Roelofs D."/>
        </authorList>
    </citation>
    <scope>NUCLEOTIDE SEQUENCE [LARGE SCALE GENOMIC DNA]</scope>
    <source>
        <strain evidence="21 22">VU population</strain>
        <tissue evidence="21">Whole body</tissue>
    </source>
</reference>
<dbReference type="Gene3D" id="3.40.50.300">
    <property type="entry name" value="P-loop containing nucleotide triphosphate hydrolases"/>
    <property type="match status" value="1"/>
</dbReference>
<dbReference type="PANTHER" id="PTHR10285">
    <property type="entry name" value="URIDINE KINASE"/>
    <property type="match status" value="1"/>
</dbReference>
<comment type="subunit">
    <text evidence="16">Interacts with RNF19B.</text>
</comment>
<evidence type="ECO:0000256" key="18">
    <source>
        <dbReference type="SAM" id="MobiDB-lite"/>
    </source>
</evidence>
<dbReference type="GO" id="GO:0005634">
    <property type="term" value="C:nucleus"/>
    <property type="evidence" value="ECO:0007669"/>
    <property type="project" value="UniProtKB-SubCell"/>
</dbReference>
<evidence type="ECO:0000256" key="3">
    <source>
        <dbReference type="ARBA" id="ARBA00004690"/>
    </source>
</evidence>
<evidence type="ECO:0000259" key="20">
    <source>
        <dbReference type="Pfam" id="PF14681"/>
    </source>
</evidence>
<evidence type="ECO:0000256" key="2">
    <source>
        <dbReference type="ARBA" id="ARBA00004496"/>
    </source>
</evidence>
<dbReference type="Pfam" id="PF14681">
    <property type="entry name" value="UPRTase"/>
    <property type="match status" value="1"/>
</dbReference>
<dbReference type="NCBIfam" id="NF004018">
    <property type="entry name" value="PRK05480.1"/>
    <property type="match status" value="1"/>
</dbReference>
<keyword evidence="7 17" id="KW-0808">Transferase</keyword>
<dbReference type="GO" id="GO:0005524">
    <property type="term" value="F:ATP binding"/>
    <property type="evidence" value="ECO:0007669"/>
    <property type="project" value="UniProtKB-KW"/>
</dbReference>
<evidence type="ECO:0000256" key="4">
    <source>
        <dbReference type="ARBA" id="ARBA00005408"/>
    </source>
</evidence>
<evidence type="ECO:0000256" key="5">
    <source>
        <dbReference type="ARBA" id="ARBA00022490"/>
    </source>
</evidence>
<keyword evidence="9 17" id="KW-0418">Kinase</keyword>
<comment type="pathway">
    <text evidence="17">Pyrimidine metabolism; CTP biosynthesis via salvage pathway; CTP from cytidine: step 1/3.</text>
</comment>
<comment type="function">
    <text evidence="15">May contribute to UTP accumulation needed for blast transformation and proliferation.</text>
</comment>
<evidence type="ECO:0000256" key="13">
    <source>
        <dbReference type="ARBA" id="ARBA00047436"/>
    </source>
</evidence>
<keyword evidence="10 17" id="KW-0067">ATP-binding</keyword>
<keyword evidence="8 17" id="KW-0547">Nucleotide-binding</keyword>
<dbReference type="GO" id="GO:0043771">
    <property type="term" value="F:cytidine kinase activity"/>
    <property type="evidence" value="ECO:0007669"/>
    <property type="project" value="RHEA"/>
</dbReference>
<evidence type="ECO:0000256" key="12">
    <source>
        <dbReference type="ARBA" id="ARBA00023242"/>
    </source>
</evidence>
<feature type="region of interest" description="Disordered" evidence="18">
    <location>
        <begin position="1"/>
        <end position="39"/>
    </location>
</feature>
<dbReference type="InterPro" id="IPR006083">
    <property type="entry name" value="PRK/URK"/>
</dbReference>
<dbReference type="UniPathway" id="UPA00574">
    <property type="reaction ID" value="UER00637"/>
</dbReference>
<comment type="catalytic activity">
    <reaction evidence="13 17">
        <text>cytidine + ATP = CMP + ADP + H(+)</text>
        <dbReference type="Rhea" id="RHEA:24674"/>
        <dbReference type="ChEBI" id="CHEBI:15378"/>
        <dbReference type="ChEBI" id="CHEBI:17562"/>
        <dbReference type="ChEBI" id="CHEBI:30616"/>
        <dbReference type="ChEBI" id="CHEBI:60377"/>
        <dbReference type="ChEBI" id="CHEBI:456216"/>
        <dbReference type="EC" id="2.7.1.48"/>
    </reaction>
</comment>
<feature type="region of interest" description="Disordered" evidence="18">
    <location>
        <begin position="54"/>
        <end position="200"/>
    </location>
</feature>
<organism evidence="21 22">
    <name type="scientific">Folsomia candida</name>
    <name type="common">Springtail</name>
    <dbReference type="NCBI Taxonomy" id="158441"/>
    <lineage>
        <taxon>Eukaryota</taxon>
        <taxon>Metazoa</taxon>
        <taxon>Ecdysozoa</taxon>
        <taxon>Arthropoda</taxon>
        <taxon>Hexapoda</taxon>
        <taxon>Collembola</taxon>
        <taxon>Entomobryomorpha</taxon>
        <taxon>Isotomoidea</taxon>
        <taxon>Isotomidae</taxon>
        <taxon>Proisotominae</taxon>
        <taxon>Folsomia</taxon>
    </lineage>
</organism>
<dbReference type="FunFam" id="3.40.50.2020:FF:000010">
    <property type="entry name" value="Uridine-cytidine kinase"/>
    <property type="match status" value="1"/>
</dbReference>
<accession>A0A226E0M0</accession>
<comment type="similarity">
    <text evidence="4 17">Belongs to the uridine kinase family.</text>
</comment>
<keyword evidence="12" id="KW-0539">Nucleus</keyword>
<dbReference type="UniPathway" id="UPA00579">
    <property type="reaction ID" value="UER00640"/>
</dbReference>
<evidence type="ECO:0000256" key="1">
    <source>
        <dbReference type="ARBA" id="ARBA00004123"/>
    </source>
</evidence>
<feature type="domain" description="Phosphoribosyltransferase" evidence="20">
    <location>
        <begin position="471"/>
        <end position="675"/>
    </location>
</feature>
<dbReference type="Pfam" id="PF00485">
    <property type="entry name" value="PRK"/>
    <property type="match status" value="1"/>
</dbReference>
<comment type="catalytic activity">
    <reaction evidence="14 17">
        <text>uridine + ATP = UMP + ADP + H(+)</text>
        <dbReference type="Rhea" id="RHEA:16825"/>
        <dbReference type="ChEBI" id="CHEBI:15378"/>
        <dbReference type="ChEBI" id="CHEBI:16704"/>
        <dbReference type="ChEBI" id="CHEBI:30616"/>
        <dbReference type="ChEBI" id="CHEBI:57865"/>
        <dbReference type="ChEBI" id="CHEBI:456216"/>
        <dbReference type="EC" id="2.7.1.48"/>
    </reaction>
</comment>
<evidence type="ECO:0000256" key="17">
    <source>
        <dbReference type="RuleBase" id="RU003825"/>
    </source>
</evidence>
<dbReference type="GO" id="GO:0044206">
    <property type="term" value="P:UMP salvage"/>
    <property type="evidence" value="ECO:0007669"/>
    <property type="project" value="UniProtKB-UniPathway"/>
</dbReference>
<keyword evidence="6" id="KW-0597">Phosphoprotein</keyword>
<dbReference type="SUPFAM" id="SSF52540">
    <property type="entry name" value="P-loop containing nucleoside triphosphate hydrolases"/>
    <property type="match status" value="1"/>
</dbReference>
<protein>
    <recommendedName>
        <fullName evidence="17">Uridine kinase</fullName>
        <ecNumber evidence="17">2.7.1.48</ecNumber>
    </recommendedName>
</protein>